<dbReference type="GO" id="GO:0006783">
    <property type="term" value="P:heme biosynthetic process"/>
    <property type="evidence" value="ECO:0007669"/>
    <property type="project" value="TreeGrafter"/>
</dbReference>
<dbReference type="InterPro" id="IPR007197">
    <property type="entry name" value="rSAM"/>
</dbReference>
<keyword evidence="2" id="KW-0479">Metal-binding</keyword>
<dbReference type="Proteomes" id="UP000619545">
    <property type="component" value="Unassembled WGS sequence"/>
</dbReference>
<dbReference type="GO" id="GO:0046872">
    <property type="term" value="F:metal ion binding"/>
    <property type="evidence" value="ECO:0007669"/>
    <property type="project" value="UniProtKB-KW"/>
</dbReference>
<dbReference type="PROSITE" id="PS51918">
    <property type="entry name" value="RADICAL_SAM"/>
    <property type="match status" value="1"/>
</dbReference>
<dbReference type="SFLD" id="SFLDG01067">
    <property type="entry name" value="SPASM/twitch_domain_containing"/>
    <property type="match status" value="1"/>
</dbReference>
<dbReference type="Gene3D" id="3.20.20.70">
    <property type="entry name" value="Aldolase class I"/>
    <property type="match status" value="1"/>
</dbReference>
<organism evidence="6 7">
    <name type="scientific">Methanopyrus kandleri</name>
    <dbReference type="NCBI Taxonomy" id="2320"/>
    <lineage>
        <taxon>Archaea</taxon>
        <taxon>Methanobacteriati</taxon>
        <taxon>Methanobacteriota</taxon>
        <taxon>Methanomada group</taxon>
        <taxon>Methanopyri</taxon>
        <taxon>Methanopyrales</taxon>
        <taxon>Methanopyraceae</taxon>
        <taxon>Methanopyrus</taxon>
    </lineage>
</organism>
<feature type="domain" description="Radical SAM core" evidence="5">
    <location>
        <begin position="87"/>
        <end position="296"/>
    </location>
</feature>
<evidence type="ECO:0000256" key="1">
    <source>
        <dbReference type="ARBA" id="ARBA00022691"/>
    </source>
</evidence>
<dbReference type="PANTHER" id="PTHR11228:SF7">
    <property type="entry name" value="PQQA PEPTIDE CYCLASE"/>
    <property type="match status" value="1"/>
</dbReference>
<dbReference type="CDD" id="cd01335">
    <property type="entry name" value="Radical_SAM"/>
    <property type="match status" value="1"/>
</dbReference>
<dbReference type="GO" id="GO:0051536">
    <property type="term" value="F:iron-sulfur cluster binding"/>
    <property type="evidence" value="ECO:0007669"/>
    <property type="project" value="UniProtKB-KW"/>
</dbReference>
<evidence type="ECO:0000259" key="5">
    <source>
        <dbReference type="PROSITE" id="PS51918"/>
    </source>
</evidence>
<dbReference type="SFLD" id="SFLDG01386">
    <property type="entry name" value="main_SPASM_domain-containing"/>
    <property type="match status" value="1"/>
</dbReference>
<dbReference type="AlphaFoldDB" id="A0A832WQT1"/>
<sequence>MTAITVLEKPGIRVKARVKQGRVSFEMEGKLASLLRPLKRLFEHLEEEKPAAVREDRIVFSLYLPPFPSRAFTRLLRARLKSEVLGRRVPEAVTMAVTQRCPCNCVHCSADRRRPTELSTEDWHRAIREALDLGTYNVTFTGGDPLFREDLPELIQAVDDDRAIATAFTSGYTLKDRVKELKEAGLYAIHVSIDSPDPEEHDELRGVPGLFERCISGIKAALDAGLLVGVSTYATPETVETGKVEDVVRLAADLGAHEVTIFDAVPTGRLLHEESVILSDEHREDLIDLHLRWNREKSSGPRVSAMSYVNSEHGAGCFAGYVQCHVTNDGEVTPCDFTPISFGNIREDGLKAAWKRMTSHPEWGKWRPHCRMQDPEVRRRYIRKIPPDATLPVRIDELEGDGS</sequence>
<dbReference type="GeneID" id="1477081"/>
<evidence type="ECO:0000313" key="7">
    <source>
        <dbReference type="Proteomes" id="UP000619545"/>
    </source>
</evidence>
<dbReference type="InterPro" id="IPR023885">
    <property type="entry name" value="4Fe4S-binding_SPASM_dom"/>
</dbReference>
<keyword evidence="3" id="KW-0408">Iron</keyword>
<dbReference type="InterPro" id="IPR050377">
    <property type="entry name" value="Radical_SAM_PqqE_MftC-like"/>
</dbReference>
<evidence type="ECO:0000256" key="3">
    <source>
        <dbReference type="ARBA" id="ARBA00023004"/>
    </source>
</evidence>
<dbReference type="OMA" id="YCMMRNP"/>
<gene>
    <name evidence="6" type="ORF">HA336_00035</name>
</gene>
<evidence type="ECO:0000256" key="4">
    <source>
        <dbReference type="ARBA" id="ARBA00023014"/>
    </source>
</evidence>
<dbReference type="InterPro" id="IPR006638">
    <property type="entry name" value="Elp3/MiaA/NifB-like_rSAM"/>
</dbReference>
<dbReference type="SFLD" id="SFLDS00029">
    <property type="entry name" value="Radical_SAM"/>
    <property type="match status" value="1"/>
</dbReference>
<dbReference type="PANTHER" id="PTHR11228">
    <property type="entry name" value="RADICAL SAM DOMAIN PROTEIN"/>
    <property type="match status" value="1"/>
</dbReference>
<reference evidence="6" key="1">
    <citation type="journal article" date="2020" name="bioRxiv">
        <title>A rank-normalized archaeal taxonomy based on genome phylogeny resolves widespread incomplete and uneven classifications.</title>
        <authorList>
            <person name="Rinke C."/>
            <person name="Chuvochina M."/>
            <person name="Mussig A.J."/>
            <person name="Chaumeil P.-A."/>
            <person name="Waite D.W."/>
            <person name="Whitman W.B."/>
            <person name="Parks D.H."/>
            <person name="Hugenholtz P."/>
        </authorList>
    </citation>
    <scope>NUCLEOTIDE SEQUENCE</scope>
    <source>
        <strain evidence="6">UBA8853</strain>
    </source>
</reference>
<dbReference type="Pfam" id="PF04055">
    <property type="entry name" value="Radical_SAM"/>
    <property type="match status" value="1"/>
</dbReference>
<dbReference type="InterPro" id="IPR013785">
    <property type="entry name" value="Aldolase_TIM"/>
</dbReference>
<accession>A0A832WQT1</accession>
<dbReference type="GO" id="GO:0003824">
    <property type="term" value="F:catalytic activity"/>
    <property type="evidence" value="ECO:0007669"/>
    <property type="project" value="InterPro"/>
</dbReference>
<keyword evidence="1" id="KW-0949">S-adenosyl-L-methionine</keyword>
<dbReference type="SMART" id="SM00729">
    <property type="entry name" value="Elp3"/>
    <property type="match status" value="1"/>
</dbReference>
<name>A0A832WQT1_9EURY</name>
<dbReference type="SUPFAM" id="SSF102114">
    <property type="entry name" value="Radical SAM enzymes"/>
    <property type="match status" value="1"/>
</dbReference>
<evidence type="ECO:0000313" key="6">
    <source>
        <dbReference type="EMBL" id="HII69606.1"/>
    </source>
</evidence>
<comment type="caution">
    <text evidence="6">The sequence shown here is derived from an EMBL/GenBank/DDBJ whole genome shotgun (WGS) entry which is preliminary data.</text>
</comment>
<proteinExistence type="predicted"/>
<dbReference type="InterPro" id="IPR058240">
    <property type="entry name" value="rSAM_sf"/>
</dbReference>
<evidence type="ECO:0000256" key="2">
    <source>
        <dbReference type="ARBA" id="ARBA00022723"/>
    </source>
</evidence>
<dbReference type="RefSeq" id="WP_011019348.1">
    <property type="nucleotide sequence ID" value="NZ_DUJS01000001.1"/>
</dbReference>
<dbReference type="EMBL" id="DUJS01000001">
    <property type="protein sequence ID" value="HII69606.1"/>
    <property type="molecule type" value="Genomic_DNA"/>
</dbReference>
<keyword evidence="4" id="KW-0411">Iron-sulfur</keyword>
<protein>
    <submittedName>
        <fullName evidence="6">Radical SAM protein</fullName>
    </submittedName>
</protein>
<dbReference type="Pfam" id="PF13186">
    <property type="entry name" value="SPASM"/>
    <property type="match status" value="1"/>
</dbReference>
<dbReference type="CDD" id="cd21128">
    <property type="entry name" value="SPASM_rSAM"/>
    <property type="match status" value="1"/>
</dbReference>